<dbReference type="AlphaFoldDB" id="A0A0G0PR60"/>
<reference evidence="1 2" key="1">
    <citation type="journal article" date="2015" name="Nature">
        <title>rRNA introns, odd ribosomes, and small enigmatic genomes across a large radiation of phyla.</title>
        <authorList>
            <person name="Brown C.T."/>
            <person name="Hug L.A."/>
            <person name="Thomas B.C."/>
            <person name="Sharon I."/>
            <person name="Castelle C.J."/>
            <person name="Singh A."/>
            <person name="Wilkins M.J."/>
            <person name="Williams K.H."/>
            <person name="Banfield J.F."/>
        </authorList>
    </citation>
    <scope>NUCLEOTIDE SEQUENCE [LARGE SCALE GENOMIC DNA]</scope>
</reference>
<accession>A0A0G0PR60</accession>
<organism evidence="1 2">
    <name type="scientific">Candidatus Woesebacteria bacterium GW2011_GWA1_39_8</name>
    <dbReference type="NCBI Taxonomy" id="1618552"/>
    <lineage>
        <taxon>Bacteria</taxon>
        <taxon>Candidatus Woeseibacteriota</taxon>
    </lineage>
</organism>
<evidence type="ECO:0000313" key="1">
    <source>
        <dbReference type="EMBL" id="KKR30614.1"/>
    </source>
</evidence>
<dbReference type="EMBL" id="LBXL01000004">
    <property type="protein sequence ID" value="KKR30614.1"/>
    <property type="molecule type" value="Genomic_DNA"/>
</dbReference>
<dbReference type="Proteomes" id="UP000034793">
    <property type="component" value="Unassembled WGS sequence"/>
</dbReference>
<name>A0A0G0PR60_9BACT</name>
<comment type="caution">
    <text evidence="1">The sequence shown here is derived from an EMBL/GenBank/DDBJ whole genome shotgun (WGS) entry which is preliminary data.</text>
</comment>
<proteinExistence type="predicted"/>
<protein>
    <recommendedName>
        <fullName evidence="3">DUF4258 domain-containing protein</fullName>
    </recommendedName>
</protein>
<evidence type="ECO:0008006" key="3">
    <source>
        <dbReference type="Google" id="ProtNLM"/>
    </source>
</evidence>
<sequence length="75" mass="8674">MGVYFPEKTIDKMKRIGLSEAKVSEVLHNGKVVILPSGAEVLVKRYTSYEVGLFYKVNTRSGDYIITHVWKRDRR</sequence>
<gene>
    <name evidence="1" type="ORF">UT61_C0004G0041</name>
</gene>
<evidence type="ECO:0000313" key="2">
    <source>
        <dbReference type="Proteomes" id="UP000034793"/>
    </source>
</evidence>